<dbReference type="AlphaFoldDB" id="A0A1X2EMX0"/>
<dbReference type="OrthoDB" id="581838at2"/>
<dbReference type="InterPro" id="IPR023393">
    <property type="entry name" value="START-like_dom_sf"/>
</dbReference>
<dbReference type="SUPFAM" id="SSF55961">
    <property type="entry name" value="Bet v1-like"/>
    <property type="match status" value="1"/>
</dbReference>
<protein>
    <recommendedName>
        <fullName evidence="4">Polyketide cyclase</fullName>
    </recommendedName>
</protein>
<dbReference type="STRING" id="1798.AWC30_06580"/>
<dbReference type="InterPro" id="IPR019587">
    <property type="entry name" value="Polyketide_cyclase/dehydratase"/>
</dbReference>
<feature type="compositionally biased region" description="Basic and acidic residues" evidence="1">
    <location>
        <begin position="184"/>
        <end position="193"/>
    </location>
</feature>
<dbReference type="EMBL" id="LQPZ01000016">
    <property type="protein sequence ID" value="ORX06079.1"/>
    <property type="molecule type" value="Genomic_DNA"/>
</dbReference>
<evidence type="ECO:0000313" key="2">
    <source>
        <dbReference type="EMBL" id="ORX06079.1"/>
    </source>
</evidence>
<accession>A0A1X2EMX0</accession>
<keyword evidence="3" id="KW-1185">Reference proteome</keyword>
<dbReference type="InterPro" id="IPR053249">
    <property type="entry name" value="LFS"/>
</dbReference>
<name>A0A1X2EMX0_9MYCO</name>
<dbReference type="RefSeq" id="WP_085109346.1">
    <property type="nucleotide sequence ID" value="NZ_JACKSN010000030.1"/>
</dbReference>
<evidence type="ECO:0000313" key="3">
    <source>
        <dbReference type="Proteomes" id="UP000193090"/>
    </source>
</evidence>
<comment type="caution">
    <text evidence="2">The sequence shown here is derived from an EMBL/GenBank/DDBJ whole genome shotgun (WGS) entry which is preliminary data.</text>
</comment>
<sequence>MRFDAIALAPQNADEFLRTAPLVTHVRRTFAAPADQVWEIVAGSRMWSWLPTVWGSRYPRAIDPAPGVVRDFQMHIFKWLIFAQHERLLEFDPAQMMMSYTATDATLPVFGSWCEHYRVEPENNGHATVDWTLACAPRYLRRIPGIRWGLRPVAAVLQPVFHFGLGGLERDLSRTPRAITAPPREPRTEKDPQ</sequence>
<dbReference type="Proteomes" id="UP000193090">
    <property type="component" value="Unassembled WGS sequence"/>
</dbReference>
<dbReference type="PANTHER" id="PTHR33789">
    <property type="entry name" value="LACHRYMATORY-FACTOR SYNTHASE"/>
    <property type="match status" value="1"/>
</dbReference>
<evidence type="ECO:0008006" key="4">
    <source>
        <dbReference type="Google" id="ProtNLM"/>
    </source>
</evidence>
<reference evidence="2 3" key="1">
    <citation type="submission" date="2016-01" db="EMBL/GenBank/DDBJ databases">
        <title>The new phylogeny of the genus Mycobacterium.</title>
        <authorList>
            <person name="Tarcisio F."/>
            <person name="Conor M."/>
            <person name="Antonella G."/>
            <person name="Elisabetta G."/>
            <person name="Giulia F.S."/>
            <person name="Sara T."/>
            <person name="Anna F."/>
            <person name="Clotilde B."/>
            <person name="Roberto B."/>
            <person name="Veronica D.S."/>
            <person name="Fabio R."/>
            <person name="Monica P."/>
            <person name="Olivier J."/>
            <person name="Enrico T."/>
            <person name="Nicola S."/>
        </authorList>
    </citation>
    <scope>NUCLEOTIDE SEQUENCE [LARGE SCALE GENOMIC DNA]</scope>
    <source>
        <strain evidence="2 3">DSM 44153</strain>
    </source>
</reference>
<dbReference type="CDD" id="cd07821">
    <property type="entry name" value="PYR_PYL_RCAR_like"/>
    <property type="match status" value="1"/>
</dbReference>
<proteinExistence type="predicted"/>
<dbReference type="Pfam" id="PF10604">
    <property type="entry name" value="Polyketide_cyc2"/>
    <property type="match status" value="1"/>
</dbReference>
<evidence type="ECO:0000256" key="1">
    <source>
        <dbReference type="SAM" id="MobiDB-lite"/>
    </source>
</evidence>
<dbReference type="PANTHER" id="PTHR33789:SF11">
    <property type="entry name" value="OS05G0202300 PROTEIN"/>
    <property type="match status" value="1"/>
</dbReference>
<gene>
    <name evidence="2" type="ORF">AWC30_06580</name>
</gene>
<dbReference type="Gene3D" id="3.30.530.20">
    <property type="match status" value="1"/>
</dbReference>
<organism evidence="2 3">
    <name type="scientific">Mycolicibacillus trivialis</name>
    <dbReference type="NCBI Taxonomy" id="1798"/>
    <lineage>
        <taxon>Bacteria</taxon>
        <taxon>Bacillati</taxon>
        <taxon>Actinomycetota</taxon>
        <taxon>Actinomycetes</taxon>
        <taxon>Mycobacteriales</taxon>
        <taxon>Mycobacteriaceae</taxon>
        <taxon>Mycolicibacillus</taxon>
    </lineage>
</organism>
<feature type="region of interest" description="Disordered" evidence="1">
    <location>
        <begin position="174"/>
        <end position="193"/>
    </location>
</feature>